<keyword evidence="5" id="KW-1185">Reference proteome</keyword>
<keyword evidence="2" id="KW-0812">Transmembrane</keyword>
<feature type="region of interest" description="Disordered" evidence="1">
    <location>
        <begin position="321"/>
        <end position="355"/>
    </location>
</feature>
<evidence type="ECO:0000256" key="1">
    <source>
        <dbReference type="SAM" id="MobiDB-lite"/>
    </source>
</evidence>
<feature type="domain" description="AB hydrolase-1" evidence="3">
    <location>
        <begin position="64"/>
        <end position="305"/>
    </location>
</feature>
<evidence type="ECO:0000259" key="3">
    <source>
        <dbReference type="Pfam" id="PF00561"/>
    </source>
</evidence>
<dbReference type="RefSeq" id="WP_073629475.1">
    <property type="nucleotide sequence ID" value="NZ_FRXO01000005.1"/>
</dbReference>
<dbReference type="Gene3D" id="3.40.50.1820">
    <property type="entry name" value="alpha/beta hydrolase"/>
    <property type="match status" value="1"/>
</dbReference>
<feature type="transmembrane region" description="Helical" evidence="2">
    <location>
        <begin position="6"/>
        <end position="29"/>
    </location>
</feature>
<dbReference type="EMBL" id="FRXO01000005">
    <property type="protein sequence ID" value="SHO66019.1"/>
    <property type="molecule type" value="Genomic_DNA"/>
</dbReference>
<evidence type="ECO:0000313" key="5">
    <source>
        <dbReference type="Proteomes" id="UP000186406"/>
    </source>
</evidence>
<dbReference type="PRINTS" id="PR00111">
    <property type="entry name" value="ABHYDROLASE"/>
</dbReference>
<dbReference type="OrthoDB" id="9815441at2"/>
<dbReference type="PANTHER" id="PTHR43433:SF5">
    <property type="entry name" value="AB HYDROLASE-1 DOMAIN-CONTAINING PROTEIN"/>
    <property type="match status" value="1"/>
</dbReference>
<dbReference type="Pfam" id="PF00561">
    <property type="entry name" value="Abhydrolase_1"/>
    <property type="match status" value="1"/>
</dbReference>
<accession>A0A1M7ZMI1</accession>
<dbReference type="STRING" id="1123029.SAMN02745172_02669"/>
<evidence type="ECO:0000313" key="4">
    <source>
        <dbReference type="EMBL" id="SHO66019.1"/>
    </source>
</evidence>
<dbReference type="InterPro" id="IPR029058">
    <property type="entry name" value="AB_hydrolase_fold"/>
</dbReference>
<dbReference type="InterPro" id="IPR000073">
    <property type="entry name" value="AB_hydrolase_1"/>
</dbReference>
<proteinExistence type="predicted"/>
<organism evidence="4 5">
    <name type="scientific">Pseudoxanthobacter soli DSM 19599</name>
    <dbReference type="NCBI Taxonomy" id="1123029"/>
    <lineage>
        <taxon>Bacteria</taxon>
        <taxon>Pseudomonadati</taxon>
        <taxon>Pseudomonadota</taxon>
        <taxon>Alphaproteobacteria</taxon>
        <taxon>Hyphomicrobiales</taxon>
        <taxon>Segnochrobactraceae</taxon>
        <taxon>Pseudoxanthobacter</taxon>
    </lineage>
</organism>
<protein>
    <submittedName>
        <fullName evidence="4">Pimeloyl-ACP methyl ester carboxylesterase</fullName>
    </submittedName>
</protein>
<keyword evidence="2" id="KW-0472">Membrane</keyword>
<gene>
    <name evidence="4" type="ORF">SAMN02745172_02669</name>
</gene>
<dbReference type="AlphaFoldDB" id="A0A1M7ZMI1"/>
<reference evidence="4 5" key="1">
    <citation type="submission" date="2016-12" db="EMBL/GenBank/DDBJ databases">
        <authorList>
            <person name="Song W.-J."/>
            <person name="Kurnit D.M."/>
        </authorList>
    </citation>
    <scope>NUCLEOTIDE SEQUENCE [LARGE SCALE GENOMIC DNA]</scope>
    <source>
        <strain evidence="4 5">DSM 19599</strain>
    </source>
</reference>
<name>A0A1M7ZMI1_9HYPH</name>
<evidence type="ECO:0000256" key="2">
    <source>
        <dbReference type="SAM" id="Phobius"/>
    </source>
</evidence>
<dbReference type="InterPro" id="IPR050471">
    <property type="entry name" value="AB_hydrolase"/>
</dbReference>
<dbReference type="Proteomes" id="UP000186406">
    <property type="component" value="Unassembled WGS sequence"/>
</dbReference>
<dbReference type="SUPFAM" id="SSF53474">
    <property type="entry name" value="alpha/beta-Hydrolases"/>
    <property type="match status" value="1"/>
</dbReference>
<sequence>MTGSLWQAFTGFGAMAFGPFGMSMTTAWLRQRIEREFPPVGTFLPVGGLDLHVVDLPGKDANAPTIVVLHGTASSLRDPLAALGADLEGRARVIFIDRPGHGYTADEAGAYAGLADQADLVAQLLDALGIERAVLLGHSFGGSVAAAFTVQHADRAAGAVLVAPATHPWDDGFAWSRGLMEAPVVGAFLTDTLATPLALSMLDSSVAQVFAPEPVPPGLVDATGAPLAVRPEAMRATNREVTTLNERLAALTPLYAGIRVPVTVIAGDADHVVPIEQHARRFAALVPEARLVTLKGAGHMLHHTNTATVLDAVDDVLGKVTEKTRPVAPVRRRRPQAAGSPAAKTGSPTQRPPKG</sequence>
<keyword evidence="2" id="KW-1133">Transmembrane helix</keyword>
<dbReference type="PANTHER" id="PTHR43433">
    <property type="entry name" value="HYDROLASE, ALPHA/BETA FOLD FAMILY PROTEIN"/>
    <property type="match status" value="1"/>
</dbReference>